<accession>A0A1E5SYB5</accession>
<dbReference type="Gene3D" id="1.25.40.390">
    <property type="match status" value="1"/>
</dbReference>
<organism evidence="1 2">
    <name type="scientific">Roseivirga misakiensis</name>
    <dbReference type="NCBI Taxonomy" id="1563681"/>
    <lineage>
        <taxon>Bacteria</taxon>
        <taxon>Pseudomonadati</taxon>
        <taxon>Bacteroidota</taxon>
        <taxon>Cytophagia</taxon>
        <taxon>Cytophagales</taxon>
        <taxon>Roseivirgaceae</taxon>
        <taxon>Roseivirga</taxon>
    </lineage>
</organism>
<name>A0A1E5SYB5_9BACT</name>
<gene>
    <name evidence="1" type="ORF">BFP71_11595</name>
</gene>
<dbReference type="AlphaFoldDB" id="A0A1E5SYB5"/>
<dbReference type="InterPro" id="IPR011990">
    <property type="entry name" value="TPR-like_helical_dom_sf"/>
</dbReference>
<comment type="caution">
    <text evidence="1">The sequence shown here is derived from an EMBL/GenBank/DDBJ whole genome shotgun (WGS) entry which is preliminary data.</text>
</comment>
<dbReference type="SUPFAM" id="SSF48452">
    <property type="entry name" value="TPR-like"/>
    <property type="match status" value="1"/>
</dbReference>
<dbReference type="STRING" id="1563681.BFP71_11595"/>
<reference evidence="1 2" key="1">
    <citation type="submission" date="2016-08" db="EMBL/GenBank/DDBJ databases">
        <title>Draft genome of Fabibacter sp. strain SK-8.</title>
        <authorList>
            <person name="Wong S.-K."/>
            <person name="Hamasaki K."/>
            <person name="Yoshizawa S."/>
        </authorList>
    </citation>
    <scope>NUCLEOTIDE SEQUENCE [LARGE SCALE GENOMIC DNA]</scope>
    <source>
        <strain evidence="1 2">SK-8</strain>
    </source>
</reference>
<evidence type="ECO:0000313" key="1">
    <source>
        <dbReference type="EMBL" id="OEK04123.1"/>
    </source>
</evidence>
<proteinExistence type="predicted"/>
<dbReference type="PROSITE" id="PS51257">
    <property type="entry name" value="PROKAR_LIPOPROTEIN"/>
    <property type="match status" value="1"/>
</dbReference>
<protein>
    <submittedName>
        <fullName evidence="1">Uncharacterized protein</fullName>
    </submittedName>
</protein>
<evidence type="ECO:0000313" key="2">
    <source>
        <dbReference type="Proteomes" id="UP000095552"/>
    </source>
</evidence>
<dbReference type="EMBL" id="MDGQ01000005">
    <property type="protein sequence ID" value="OEK04123.1"/>
    <property type="molecule type" value="Genomic_DNA"/>
</dbReference>
<dbReference type="Proteomes" id="UP000095552">
    <property type="component" value="Unassembled WGS sequence"/>
</dbReference>
<dbReference type="OrthoDB" id="725871at2"/>
<keyword evidence="2" id="KW-1185">Reference proteome</keyword>
<sequence length="522" mass="57720">MFQTLNKTFMNFRKNIKSLLAAVALVGFVSCEDLEVDNLNALDINGVLANPGEFPALVQGAYGQWWNQTQISYPNMYLSVAAQVFSSSWTNYAMFDGGRIPPRPFVNSNTASTRLVNRNPWRGIYNSIGPVNDVLKVMNSNFEGRAIDPVTGEDNTAVVLANARMMQGLALGWVSLIFDRGFIVSEELTDDELGSLEFQNYRECADAAKARFLEAADLFDSNPNINFNGFNGVTLPAAEAARFARSYAAKIEAFSARNAEQTVNETDWSEVLQLTTNGITADIAPIGDGGNQWWTRALRNGQFSGWVRASQRLINMMEGGSGGRDIQNAADTDPNHPTAPYPWQDNVLSYPEITAPRDQRLLTDFTYNSSVPFRSDRGFYIFGNYSYSRYIYFVNDNLVGPMPHFTLTENNLLRAEALIRTGGNKAEAAQLINDSRVGRGGLPALLGTESDEELLRQVTYERLVELSWHSATNGYLARRITTYKDYKLTPGTPLSIPVPASELEALGQEIYTFGGLGNPDGS</sequence>